<comment type="caution">
    <text evidence="1">The sequence shown here is derived from an EMBL/GenBank/DDBJ whole genome shotgun (WGS) entry which is preliminary data.</text>
</comment>
<protein>
    <submittedName>
        <fullName evidence="1">Uncharacterized protein</fullName>
    </submittedName>
</protein>
<proteinExistence type="predicted"/>
<sequence length="159" mass="18930">MYFYKIDNGEFQETKLDAKEYAVLLSKDEVKTLKEIIKRAYSTETQELILTASNAYMCNPNIKNLSYVRIVKALVDHKFVTKTKLKDPLYYIHVLPTAEGYLNFVKTFKYPLLRQNREIDSLEYKVKFTKSEIEELKRNERFKSINFDNCLEEVEEDEE</sequence>
<accession>A0A6F9Y4H4</accession>
<dbReference type="AlphaFoldDB" id="A0A6F9Y4H4"/>
<gene>
    <name evidence="1" type="ORF">SN811_08380</name>
</gene>
<evidence type="ECO:0000313" key="1">
    <source>
        <dbReference type="EMBL" id="GET12338.1"/>
    </source>
</evidence>
<name>A0A6F9Y4H4_9LACO</name>
<dbReference type="Proteomes" id="UP000494160">
    <property type="component" value="Unassembled WGS sequence"/>
</dbReference>
<dbReference type="EMBL" id="BLAP01000030">
    <property type="protein sequence ID" value="GET12338.1"/>
    <property type="molecule type" value="Genomic_DNA"/>
</dbReference>
<reference evidence="1" key="1">
    <citation type="submission" date="2019-10" db="EMBL/GenBank/DDBJ databases">
        <title>Lactobacillus agilis SN811 Whole Genome Sequencing Project.</title>
        <authorList>
            <person name="Suzuki S."/>
            <person name="Endo A."/>
            <person name="Maeno S."/>
            <person name="Shiwa Y."/>
            <person name="Matsutani M."/>
            <person name="Kajikawa A."/>
        </authorList>
    </citation>
    <scope>NUCLEOTIDE SEQUENCE</scope>
    <source>
        <strain evidence="1">SN811</strain>
    </source>
</reference>
<organism evidence="1">
    <name type="scientific">Ligilactobacillus agilis</name>
    <dbReference type="NCBI Taxonomy" id="1601"/>
    <lineage>
        <taxon>Bacteria</taxon>
        <taxon>Bacillati</taxon>
        <taxon>Bacillota</taxon>
        <taxon>Bacilli</taxon>
        <taxon>Lactobacillales</taxon>
        <taxon>Lactobacillaceae</taxon>
        <taxon>Ligilactobacillus</taxon>
    </lineage>
</organism>